<organism evidence="4 5">
    <name type="scientific">Symbiodinium natans</name>
    <dbReference type="NCBI Taxonomy" id="878477"/>
    <lineage>
        <taxon>Eukaryota</taxon>
        <taxon>Sar</taxon>
        <taxon>Alveolata</taxon>
        <taxon>Dinophyceae</taxon>
        <taxon>Suessiales</taxon>
        <taxon>Symbiodiniaceae</taxon>
        <taxon>Symbiodinium</taxon>
    </lineage>
</organism>
<dbReference type="GO" id="GO:0005783">
    <property type="term" value="C:endoplasmic reticulum"/>
    <property type="evidence" value="ECO:0007669"/>
    <property type="project" value="TreeGrafter"/>
</dbReference>
<dbReference type="GO" id="GO:0004656">
    <property type="term" value="F:procollagen-proline 4-dioxygenase activity"/>
    <property type="evidence" value="ECO:0007669"/>
    <property type="project" value="TreeGrafter"/>
</dbReference>
<dbReference type="PANTHER" id="PTHR10869:SF246">
    <property type="entry name" value="TRANSMEMBRANE PROLYL 4-HYDROXYLASE"/>
    <property type="match status" value="1"/>
</dbReference>
<feature type="region of interest" description="Disordered" evidence="3">
    <location>
        <begin position="91"/>
        <end position="112"/>
    </location>
</feature>
<dbReference type="EMBL" id="CAJNDS010002113">
    <property type="protein sequence ID" value="CAE7334499.1"/>
    <property type="molecule type" value="Genomic_DNA"/>
</dbReference>
<dbReference type="AlphaFoldDB" id="A0A812P075"/>
<keyword evidence="2" id="KW-0408">Iron</keyword>
<accession>A0A812P075</accession>
<evidence type="ECO:0000256" key="2">
    <source>
        <dbReference type="ARBA" id="ARBA00023004"/>
    </source>
</evidence>
<sequence length="309" mass="34384">MAMGCERECLLVQLSQQPLLFVCQDFLSRRSSSDIIHAAKSFGKAAPVFGEDVKYEMPLWPEEQQGLDQHLREELELVYRRLDLLCGTPRRRDEHPPRVHFQAPRRGAPRPRMPSGLHLDTNGAPHRFVTALVYLDTLPQPEGDGATVFPCASGEPPEVQVSKRAREAGEVLWREGGLHTKNLADPELEIHAEELMDGAQARKGLSVYPECGKLALFFSTGDEGDVDPMSWHGGAQVGAAGDHGGKWMLQIFKTIPPELRGRKELISRFCQRCRQPPDFTLDGVYHRQVGARPGGDGDSAYPCAEKEAR</sequence>
<dbReference type="Gene3D" id="2.60.120.620">
    <property type="entry name" value="q2cbj1_9rhob like domain"/>
    <property type="match status" value="1"/>
</dbReference>
<dbReference type="GO" id="GO:0046872">
    <property type="term" value="F:metal ion binding"/>
    <property type="evidence" value="ECO:0007669"/>
    <property type="project" value="UniProtKB-KW"/>
</dbReference>
<evidence type="ECO:0000256" key="1">
    <source>
        <dbReference type="ARBA" id="ARBA00022723"/>
    </source>
</evidence>
<dbReference type="InterPro" id="IPR045054">
    <property type="entry name" value="P4HA-like"/>
</dbReference>
<dbReference type="Proteomes" id="UP000604046">
    <property type="component" value="Unassembled WGS sequence"/>
</dbReference>
<evidence type="ECO:0000313" key="5">
    <source>
        <dbReference type="Proteomes" id="UP000604046"/>
    </source>
</evidence>
<feature type="region of interest" description="Disordered" evidence="3">
    <location>
        <begin position="290"/>
        <end position="309"/>
    </location>
</feature>
<evidence type="ECO:0000313" key="4">
    <source>
        <dbReference type="EMBL" id="CAE7334499.1"/>
    </source>
</evidence>
<dbReference type="PANTHER" id="PTHR10869">
    <property type="entry name" value="PROLYL 4-HYDROXYLASE ALPHA SUBUNIT"/>
    <property type="match status" value="1"/>
</dbReference>
<evidence type="ECO:0000256" key="3">
    <source>
        <dbReference type="SAM" id="MobiDB-lite"/>
    </source>
</evidence>
<name>A0A812P075_9DINO</name>
<protein>
    <submittedName>
        <fullName evidence="4">YrrM protein</fullName>
    </submittedName>
</protein>
<proteinExistence type="predicted"/>
<gene>
    <name evidence="4" type="primary">yrrM</name>
    <name evidence="4" type="ORF">SNAT2548_LOCUS17496</name>
</gene>
<keyword evidence="5" id="KW-1185">Reference proteome</keyword>
<comment type="caution">
    <text evidence="4">The sequence shown here is derived from an EMBL/GenBank/DDBJ whole genome shotgun (WGS) entry which is preliminary data.</text>
</comment>
<keyword evidence="1" id="KW-0479">Metal-binding</keyword>
<reference evidence="4" key="1">
    <citation type="submission" date="2021-02" db="EMBL/GenBank/DDBJ databases">
        <authorList>
            <person name="Dougan E. K."/>
            <person name="Rhodes N."/>
            <person name="Thang M."/>
            <person name="Chan C."/>
        </authorList>
    </citation>
    <scope>NUCLEOTIDE SEQUENCE</scope>
</reference>
<dbReference type="OrthoDB" id="442073at2759"/>